<feature type="domain" description="Semialdehyde dehydrogenase NAD-binding" evidence="7">
    <location>
        <begin position="3"/>
        <end position="124"/>
    </location>
</feature>
<dbReference type="UniPathway" id="UPA00068">
    <property type="reaction ID" value="UER00108"/>
</dbReference>
<dbReference type="AlphaFoldDB" id="A0A0F5IJ84"/>
<dbReference type="Pfam" id="PF22698">
    <property type="entry name" value="Semialdhyde_dhC_1"/>
    <property type="match status" value="1"/>
</dbReference>
<organism evidence="8 9">
    <name type="scientific">Parabacteroides goldsteinii DSM 19448 = WAL 12034</name>
    <dbReference type="NCBI Taxonomy" id="927665"/>
    <lineage>
        <taxon>Bacteria</taxon>
        <taxon>Pseudomonadati</taxon>
        <taxon>Bacteroidota</taxon>
        <taxon>Bacteroidia</taxon>
        <taxon>Bacteroidales</taxon>
        <taxon>Tannerellaceae</taxon>
        <taxon>Parabacteroides</taxon>
    </lineage>
</organism>
<dbReference type="STRING" id="927665.HMPREF1535_04827"/>
<dbReference type="EC" id="1.2.1.38" evidence="5"/>
<dbReference type="Pfam" id="PF01118">
    <property type="entry name" value="Semialdhyde_dh"/>
    <property type="match status" value="1"/>
</dbReference>
<protein>
    <recommendedName>
        <fullName evidence="5">N-acetyl-gamma-glutamyl-phosphate reductase</fullName>
        <shortName evidence="5">AGPR</shortName>
        <ecNumber evidence="5">1.2.1.38</ecNumber>
    </recommendedName>
    <alternativeName>
        <fullName evidence="5">N-acetyl-glutamate semialdehyde dehydrogenase</fullName>
        <shortName evidence="5">NAGSA dehydrogenase</shortName>
    </alternativeName>
</protein>
<comment type="similarity">
    <text evidence="5">Belongs to the NAGSA dehydrogenase family. Type 1 subfamily.</text>
</comment>
<dbReference type="PROSITE" id="PS01224">
    <property type="entry name" value="ARGC"/>
    <property type="match status" value="1"/>
</dbReference>
<dbReference type="GO" id="GO:0005737">
    <property type="term" value="C:cytoplasm"/>
    <property type="evidence" value="ECO:0007669"/>
    <property type="project" value="UniProtKB-SubCell"/>
</dbReference>
<dbReference type="InterPro" id="IPR000534">
    <property type="entry name" value="Semialdehyde_DH_NAD-bd"/>
</dbReference>
<dbReference type="GO" id="GO:0006526">
    <property type="term" value="P:L-arginine biosynthetic process"/>
    <property type="evidence" value="ECO:0007669"/>
    <property type="project" value="UniProtKB-UniRule"/>
</dbReference>
<evidence type="ECO:0000256" key="3">
    <source>
        <dbReference type="ARBA" id="ARBA00022857"/>
    </source>
</evidence>
<dbReference type="EMBL" id="AQHV01000028">
    <property type="protein sequence ID" value="KKB45543.1"/>
    <property type="molecule type" value="Genomic_DNA"/>
</dbReference>
<keyword evidence="2 5" id="KW-0028">Amino-acid biosynthesis</keyword>
<dbReference type="SUPFAM" id="SSF51735">
    <property type="entry name" value="NAD(P)-binding Rossmann-fold domains"/>
    <property type="match status" value="1"/>
</dbReference>
<evidence type="ECO:0000313" key="9">
    <source>
        <dbReference type="Proteomes" id="UP000033047"/>
    </source>
</evidence>
<comment type="catalytic activity">
    <reaction evidence="5">
        <text>N-acetyl-L-glutamate 5-semialdehyde + phosphate + NADP(+) = N-acetyl-L-glutamyl 5-phosphate + NADPH + H(+)</text>
        <dbReference type="Rhea" id="RHEA:21588"/>
        <dbReference type="ChEBI" id="CHEBI:15378"/>
        <dbReference type="ChEBI" id="CHEBI:29123"/>
        <dbReference type="ChEBI" id="CHEBI:43474"/>
        <dbReference type="ChEBI" id="CHEBI:57783"/>
        <dbReference type="ChEBI" id="CHEBI:57936"/>
        <dbReference type="ChEBI" id="CHEBI:58349"/>
        <dbReference type="EC" id="1.2.1.38"/>
    </reaction>
</comment>
<proteinExistence type="inferred from homology"/>
<dbReference type="SMART" id="SM00859">
    <property type="entry name" value="Semialdhyde_dh"/>
    <property type="match status" value="1"/>
</dbReference>
<sequence>MIKIGIIGGAGYTAGELIRLLLNHPDAEITFVNSTSNAGNLITDVHGGLFGETDMRFTDQLPLDSIDLLFFCTAHGDTKKFMESHTVPDNVKIIDLSMDYRIESDEHDFVYGLPELNRRRICKSRHIANPGCFATCIQLAVLPLAKHLMLNSELHVNAITGSTGAGVKPSSTSHFSWRNDNISIYKPFTHQHLAEIGQSLRQLQNSFESNINFIPVRGNFSRGIFATTYIDCKVGLDEIRRIYEEYYDDHSFTFITDKNPDLKQVVNTNKCLLYLQKYDNKLLIISMIDNLLKGASGQAVHNMNLLFGLEETVGLHLKPSAF</sequence>
<dbReference type="InterPro" id="IPR058924">
    <property type="entry name" value="AGPR_dimerisation_dom"/>
</dbReference>
<dbReference type="SUPFAM" id="SSF55347">
    <property type="entry name" value="Glyceraldehyde-3-phosphate dehydrogenase-like, C-terminal domain"/>
    <property type="match status" value="1"/>
</dbReference>
<evidence type="ECO:0000313" key="8">
    <source>
        <dbReference type="EMBL" id="KKB45543.1"/>
    </source>
</evidence>
<dbReference type="GO" id="GO:0051287">
    <property type="term" value="F:NAD binding"/>
    <property type="evidence" value="ECO:0007669"/>
    <property type="project" value="InterPro"/>
</dbReference>
<dbReference type="PATRIC" id="fig|927665.4.peg.4951"/>
<evidence type="ECO:0000256" key="6">
    <source>
        <dbReference type="PROSITE-ProRule" id="PRU10010"/>
    </source>
</evidence>
<keyword evidence="1 5" id="KW-0055">Arginine biosynthesis</keyword>
<keyword evidence="3 5" id="KW-0521">NADP</keyword>
<evidence type="ECO:0000256" key="1">
    <source>
        <dbReference type="ARBA" id="ARBA00022571"/>
    </source>
</evidence>
<dbReference type="InterPro" id="IPR000706">
    <property type="entry name" value="AGPR_type-1"/>
</dbReference>
<reference evidence="8 9" key="1">
    <citation type="submission" date="2013-04" db="EMBL/GenBank/DDBJ databases">
        <title>The Genome Sequence of Parabacteroides goldsteinii DSM 19448.</title>
        <authorList>
            <consortium name="The Broad Institute Genomics Platform"/>
            <person name="Earl A."/>
            <person name="Ward D."/>
            <person name="Feldgarden M."/>
            <person name="Gevers D."/>
            <person name="Martens E."/>
            <person name="Sakamoto M."/>
            <person name="Benno Y."/>
            <person name="Song Y."/>
            <person name="Liu C."/>
            <person name="Lee J."/>
            <person name="Bolanos M."/>
            <person name="Vaisanen M.L."/>
            <person name="Finegold S.M."/>
            <person name="Walker B."/>
            <person name="Young S."/>
            <person name="Zeng Q."/>
            <person name="Gargeya S."/>
            <person name="Fitzgerald M."/>
            <person name="Haas B."/>
            <person name="Abouelleil A."/>
            <person name="Allen A.W."/>
            <person name="Alvarado L."/>
            <person name="Arachchi H.M."/>
            <person name="Berlin A.M."/>
            <person name="Chapman S.B."/>
            <person name="Gainer-Dewar J."/>
            <person name="Goldberg J."/>
            <person name="Griggs A."/>
            <person name="Gujja S."/>
            <person name="Hansen M."/>
            <person name="Howarth C."/>
            <person name="Imamovic A."/>
            <person name="Ireland A."/>
            <person name="Larimer J."/>
            <person name="McCowan C."/>
            <person name="Murphy C."/>
            <person name="Pearson M."/>
            <person name="Poon T.W."/>
            <person name="Priest M."/>
            <person name="Roberts A."/>
            <person name="Saif S."/>
            <person name="Shea T."/>
            <person name="Sisk P."/>
            <person name="Sykes S."/>
            <person name="Wortman J."/>
            <person name="Nusbaum C."/>
            <person name="Birren B."/>
        </authorList>
    </citation>
    <scope>NUCLEOTIDE SEQUENCE [LARGE SCALE GENOMIC DNA]</scope>
    <source>
        <strain evidence="8 9">DSM 19448</strain>
    </source>
</reference>
<evidence type="ECO:0000256" key="2">
    <source>
        <dbReference type="ARBA" id="ARBA00022605"/>
    </source>
</evidence>
<evidence type="ECO:0000259" key="7">
    <source>
        <dbReference type="SMART" id="SM00859"/>
    </source>
</evidence>
<keyword evidence="5" id="KW-0963">Cytoplasm</keyword>
<dbReference type="Gene3D" id="3.40.50.720">
    <property type="entry name" value="NAD(P)-binding Rossmann-like Domain"/>
    <property type="match status" value="1"/>
</dbReference>
<evidence type="ECO:0000256" key="4">
    <source>
        <dbReference type="ARBA" id="ARBA00023002"/>
    </source>
</evidence>
<dbReference type="InterPro" id="IPR036291">
    <property type="entry name" value="NAD(P)-bd_dom_sf"/>
</dbReference>
<feature type="active site" evidence="5 6">
    <location>
        <position position="132"/>
    </location>
</feature>
<accession>A0A0F5IJ84</accession>
<evidence type="ECO:0000256" key="5">
    <source>
        <dbReference type="HAMAP-Rule" id="MF_00150"/>
    </source>
</evidence>
<dbReference type="HOGENOM" id="CLU_006384_0_1_10"/>
<comment type="caution">
    <text evidence="8">The sequence shown here is derived from an EMBL/GenBank/DDBJ whole genome shotgun (WGS) entry which is preliminary data.</text>
</comment>
<dbReference type="RefSeq" id="WP_010800306.1">
    <property type="nucleotide sequence ID" value="NZ_KQ033914.1"/>
</dbReference>
<dbReference type="CDD" id="cd23934">
    <property type="entry name" value="AGPR_1_C"/>
    <property type="match status" value="1"/>
</dbReference>
<dbReference type="PANTHER" id="PTHR32338">
    <property type="entry name" value="N-ACETYL-GAMMA-GLUTAMYL-PHOSPHATE REDUCTASE, CHLOROPLASTIC-RELATED-RELATED"/>
    <property type="match status" value="1"/>
</dbReference>
<dbReference type="InterPro" id="IPR023013">
    <property type="entry name" value="AGPR_AS"/>
</dbReference>
<comment type="subcellular location">
    <subcellularLocation>
        <location evidence="5">Cytoplasm</location>
    </subcellularLocation>
</comment>
<comment type="pathway">
    <text evidence="5">Amino-acid biosynthesis; L-arginine biosynthesis; N(2)-acetyl-L-ornithine from L-glutamate: step 3/4.</text>
</comment>
<dbReference type="Gene3D" id="3.30.360.10">
    <property type="entry name" value="Dihydrodipicolinate Reductase, domain 2"/>
    <property type="match status" value="1"/>
</dbReference>
<dbReference type="CDD" id="cd17895">
    <property type="entry name" value="AGPR_1_N"/>
    <property type="match status" value="1"/>
</dbReference>
<name>A0A0F5IJ84_9BACT</name>
<dbReference type="InterPro" id="IPR050085">
    <property type="entry name" value="AGPR"/>
</dbReference>
<dbReference type="Proteomes" id="UP000033047">
    <property type="component" value="Unassembled WGS sequence"/>
</dbReference>
<gene>
    <name evidence="5" type="primary">argC</name>
    <name evidence="8" type="ORF">HMPREF1535_04827</name>
</gene>
<dbReference type="GO" id="GO:0003942">
    <property type="term" value="F:N-acetyl-gamma-glutamyl-phosphate reductase activity"/>
    <property type="evidence" value="ECO:0007669"/>
    <property type="project" value="UniProtKB-UniRule"/>
</dbReference>
<dbReference type="GO" id="GO:0070401">
    <property type="term" value="F:NADP+ binding"/>
    <property type="evidence" value="ECO:0007669"/>
    <property type="project" value="InterPro"/>
</dbReference>
<dbReference type="PANTHER" id="PTHR32338:SF10">
    <property type="entry name" value="N-ACETYL-GAMMA-GLUTAMYL-PHOSPHATE REDUCTASE, CHLOROPLASTIC-RELATED"/>
    <property type="match status" value="1"/>
</dbReference>
<dbReference type="NCBIfam" id="TIGR01850">
    <property type="entry name" value="argC"/>
    <property type="match status" value="1"/>
</dbReference>
<comment type="function">
    <text evidence="5">Catalyzes the NADPH-dependent reduction of N-acetyl-5-glutamyl phosphate to yield N-acetyl-L-glutamate 5-semialdehyde.</text>
</comment>
<keyword evidence="4 5" id="KW-0560">Oxidoreductase</keyword>
<dbReference type="HAMAP" id="MF_00150">
    <property type="entry name" value="ArgC_type1"/>
    <property type="match status" value="1"/>
</dbReference>